<evidence type="ECO:0000313" key="15">
    <source>
        <dbReference type="Proteomes" id="UP000295444"/>
    </source>
</evidence>
<dbReference type="OrthoDB" id="7626281at2"/>
<dbReference type="Proteomes" id="UP000295444">
    <property type="component" value="Unassembled WGS sequence"/>
</dbReference>
<keyword evidence="7" id="KW-0630">Potassium</keyword>
<comment type="similarity">
    <text evidence="2">Belongs to the TMEM175 family.</text>
</comment>
<dbReference type="AlphaFoldDB" id="A0A4V3CYG1"/>
<evidence type="ECO:0000256" key="4">
    <source>
        <dbReference type="ARBA" id="ARBA00022538"/>
    </source>
</evidence>
<feature type="transmembrane region" description="Helical" evidence="13">
    <location>
        <begin position="123"/>
        <end position="144"/>
    </location>
</feature>
<keyword evidence="8 13" id="KW-1133">Transmembrane helix</keyword>
<keyword evidence="4" id="KW-0633">Potassium transport</keyword>
<dbReference type="GO" id="GO:0005267">
    <property type="term" value="F:potassium channel activity"/>
    <property type="evidence" value="ECO:0007669"/>
    <property type="project" value="UniProtKB-KW"/>
</dbReference>
<evidence type="ECO:0000256" key="12">
    <source>
        <dbReference type="ARBA" id="ARBA00034430"/>
    </source>
</evidence>
<reference evidence="14 15" key="1">
    <citation type="submission" date="2019-03" db="EMBL/GenBank/DDBJ databases">
        <title>Genomic Encyclopedia of Type Strains, Phase IV (KMG-IV): sequencing the most valuable type-strain genomes for metagenomic binning, comparative biology and taxonomic classification.</title>
        <authorList>
            <person name="Goeker M."/>
        </authorList>
    </citation>
    <scope>NUCLEOTIDE SEQUENCE [LARGE SCALE GENOMIC DNA]</scope>
    <source>
        <strain evidence="14 15">DSM 45361</strain>
    </source>
</reference>
<comment type="catalytic activity">
    <reaction evidence="12">
        <text>K(+)(in) = K(+)(out)</text>
        <dbReference type="Rhea" id="RHEA:29463"/>
        <dbReference type="ChEBI" id="CHEBI:29103"/>
    </reaction>
</comment>
<dbReference type="PANTHER" id="PTHR31462">
    <property type="entry name" value="ENDOSOMAL/LYSOSOMAL POTASSIUM CHANNEL TMEM175"/>
    <property type="match status" value="1"/>
</dbReference>
<evidence type="ECO:0000256" key="7">
    <source>
        <dbReference type="ARBA" id="ARBA00022958"/>
    </source>
</evidence>
<evidence type="ECO:0000313" key="14">
    <source>
        <dbReference type="EMBL" id="TDP93998.1"/>
    </source>
</evidence>
<evidence type="ECO:0000256" key="6">
    <source>
        <dbReference type="ARBA" id="ARBA00022826"/>
    </source>
</evidence>
<keyword evidence="5 13" id="KW-0812">Transmembrane</keyword>
<organism evidence="14 15">
    <name type="scientific">Labedaea rhizosphaerae</name>
    <dbReference type="NCBI Taxonomy" id="598644"/>
    <lineage>
        <taxon>Bacteria</taxon>
        <taxon>Bacillati</taxon>
        <taxon>Actinomycetota</taxon>
        <taxon>Actinomycetes</taxon>
        <taxon>Pseudonocardiales</taxon>
        <taxon>Pseudonocardiaceae</taxon>
        <taxon>Labedaea</taxon>
    </lineage>
</organism>
<keyword evidence="11" id="KW-0407">Ion channel</keyword>
<evidence type="ECO:0000256" key="3">
    <source>
        <dbReference type="ARBA" id="ARBA00022448"/>
    </source>
</evidence>
<dbReference type="GO" id="GO:0016020">
    <property type="term" value="C:membrane"/>
    <property type="evidence" value="ECO:0007669"/>
    <property type="project" value="UniProtKB-SubCell"/>
</dbReference>
<dbReference type="Pfam" id="PF06736">
    <property type="entry name" value="TMEM175"/>
    <property type="match status" value="1"/>
</dbReference>
<dbReference type="PANTHER" id="PTHR31462:SF5">
    <property type="entry name" value="ENDOSOMAL_LYSOSOMAL PROTON CHANNEL TMEM175"/>
    <property type="match status" value="1"/>
</dbReference>
<evidence type="ECO:0000256" key="9">
    <source>
        <dbReference type="ARBA" id="ARBA00023065"/>
    </source>
</evidence>
<evidence type="ECO:0000256" key="13">
    <source>
        <dbReference type="SAM" id="Phobius"/>
    </source>
</evidence>
<name>A0A4V3CYG1_LABRH</name>
<evidence type="ECO:0000256" key="2">
    <source>
        <dbReference type="ARBA" id="ARBA00006920"/>
    </source>
</evidence>
<evidence type="ECO:0000256" key="5">
    <source>
        <dbReference type="ARBA" id="ARBA00022692"/>
    </source>
</evidence>
<comment type="subcellular location">
    <subcellularLocation>
        <location evidence="1">Membrane</location>
        <topology evidence="1">Multi-pass membrane protein</topology>
    </subcellularLocation>
</comment>
<dbReference type="EMBL" id="SNXZ01000006">
    <property type="protein sequence ID" value="TDP93998.1"/>
    <property type="molecule type" value="Genomic_DNA"/>
</dbReference>
<feature type="transmembrane region" description="Helical" evidence="13">
    <location>
        <begin position="165"/>
        <end position="198"/>
    </location>
</feature>
<comment type="caution">
    <text evidence="14">The sequence shown here is derived from an EMBL/GenBank/DDBJ whole genome shotgun (WGS) entry which is preliminary data.</text>
</comment>
<keyword evidence="3" id="KW-0813">Transport</keyword>
<dbReference type="InterPro" id="IPR010617">
    <property type="entry name" value="TMEM175-like"/>
</dbReference>
<feature type="transmembrane region" description="Helical" evidence="13">
    <location>
        <begin position="85"/>
        <end position="103"/>
    </location>
</feature>
<dbReference type="RefSeq" id="WP_133852972.1">
    <property type="nucleotide sequence ID" value="NZ_SNXZ01000006.1"/>
</dbReference>
<evidence type="ECO:0000256" key="10">
    <source>
        <dbReference type="ARBA" id="ARBA00023136"/>
    </source>
</evidence>
<evidence type="ECO:0000256" key="8">
    <source>
        <dbReference type="ARBA" id="ARBA00022989"/>
    </source>
</evidence>
<keyword evidence="15" id="KW-1185">Reference proteome</keyword>
<protein>
    <submittedName>
        <fullName evidence="14">Putative membrane protein</fullName>
    </submittedName>
</protein>
<evidence type="ECO:0000256" key="11">
    <source>
        <dbReference type="ARBA" id="ARBA00023303"/>
    </source>
</evidence>
<feature type="transmembrane region" description="Helical" evidence="13">
    <location>
        <begin position="51"/>
        <end position="73"/>
    </location>
</feature>
<proteinExistence type="inferred from homology"/>
<evidence type="ECO:0000256" key="1">
    <source>
        <dbReference type="ARBA" id="ARBA00004141"/>
    </source>
</evidence>
<keyword evidence="10 13" id="KW-0472">Membrane</keyword>
<keyword evidence="6" id="KW-0631">Potassium channel</keyword>
<sequence length="211" mass="22770">MARGWWSGGAQRGDAARLEAFSDGVLAIAITLLILEVRVEPEEGESLAHALGHAMPQIVAYAASFLQIGIMWANHHALFRTVRQVDQILLLANLLLLGFVSFLPLPTRLVAEHTAGADGRTAMLLYGGTLTACAVMFNAIWWRLERAGLLLESIDAAFRRDVGIRYVIGVFGYLVATLLCLIAPWLTLLATALLALVFVLGPSPRPATAAL</sequence>
<gene>
    <name evidence="14" type="ORF">EV186_106392</name>
</gene>
<accession>A0A4V3CYG1</accession>
<keyword evidence="9" id="KW-0406">Ion transport</keyword>
<feature type="transmembrane region" description="Helical" evidence="13">
    <location>
        <begin position="20"/>
        <end position="39"/>
    </location>
</feature>
<dbReference type="GO" id="GO:0015252">
    <property type="term" value="F:proton channel activity"/>
    <property type="evidence" value="ECO:0007669"/>
    <property type="project" value="InterPro"/>
</dbReference>